<protein>
    <submittedName>
        <fullName evidence="1">Crp/Fnr family transcriptional regulator</fullName>
    </submittedName>
</protein>
<gene>
    <name evidence="1" type="ORF">AALT52_07745</name>
</gene>
<dbReference type="Proteomes" id="UP001565236">
    <property type="component" value="Unassembled WGS sequence"/>
</dbReference>
<dbReference type="RefSeq" id="WP_369942583.1">
    <property type="nucleotide sequence ID" value="NZ_JBCLUF010000028.1"/>
</dbReference>
<evidence type="ECO:0000313" key="1">
    <source>
        <dbReference type="EMBL" id="MEY8662777.1"/>
    </source>
</evidence>
<organism evidence="1 2">
    <name type="scientific">Ligilactobacillus faecis</name>
    <dbReference type="NCBI Taxonomy" id="762833"/>
    <lineage>
        <taxon>Bacteria</taxon>
        <taxon>Bacillati</taxon>
        <taxon>Bacillota</taxon>
        <taxon>Bacilli</taxon>
        <taxon>Lactobacillales</taxon>
        <taxon>Lactobacillaceae</taxon>
        <taxon>Ligilactobacillus</taxon>
    </lineage>
</organism>
<reference evidence="1 2" key="1">
    <citation type="submission" date="2024-03" db="EMBL/GenBank/DDBJ databases">
        <title>Mouse gut bacterial collection (mGBC) of GemPharmatech.</title>
        <authorList>
            <person name="He Y."/>
            <person name="Dong L."/>
            <person name="Wu D."/>
            <person name="Gao X."/>
            <person name="Lin Z."/>
        </authorList>
    </citation>
    <scope>NUCLEOTIDE SEQUENCE [LARGE SCALE GENOMIC DNA]</scope>
    <source>
        <strain evidence="1 2">15-30</strain>
    </source>
</reference>
<keyword evidence="2" id="KW-1185">Reference proteome</keyword>
<dbReference type="InterPro" id="IPR036390">
    <property type="entry name" value="WH_DNA-bd_sf"/>
</dbReference>
<dbReference type="SUPFAM" id="SSF51206">
    <property type="entry name" value="cAMP-binding domain-like"/>
    <property type="match status" value="1"/>
</dbReference>
<name>A0ABV4DSQ4_9LACO</name>
<accession>A0ABV4DSQ4</accession>
<dbReference type="Gene3D" id="2.60.120.10">
    <property type="entry name" value="Jelly Rolls"/>
    <property type="match status" value="1"/>
</dbReference>
<comment type="caution">
    <text evidence="1">The sequence shown here is derived from an EMBL/GenBank/DDBJ whole genome shotgun (WGS) entry which is preliminary data.</text>
</comment>
<dbReference type="InterPro" id="IPR014710">
    <property type="entry name" value="RmlC-like_jellyroll"/>
</dbReference>
<dbReference type="SUPFAM" id="SSF46785">
    <property type="entry name" value="Winged helix' DNA-binding domain"/>
    <property type="match status" value="1"/>
</dbReference>
<evidence type="ECO:0000313" key="2">
    <source>
        <dbReference type="Proteomes" id="UP001565236"/>
    </source>
</evidence>
<sequence>MYNYNYEQKQIVLTNILGSFLQLDETEQKLLAETCHVQLFTYNEIIELSARPSDSLYFMVSGLVACRTFAREAEEVDYLQFYKQGQCFLSLDSFSSQEKLNLELVAFDGEVTLVKIPSKIVMLLRERSRSFEMFLFLELKAQLERMLIFELYCYQLFAKNRVIASLCYLALFYGQDQHNGWICLPHKLTRGILASFARTSRSSVTEVLTQLVAENLALTGRYKMLLDKNFVLEQFEGFYFRDF</sequence>
<dbReference type="InterPro" id="IPR018490">
    <property type="entry name" value="cNMP-bd_dom_sf"/>
</dbReference>
<dbReference type="EMBL" id="JBCLUF010000028">
    <property type="protein sequence ID" value="MEY8662777.1"/>
    <property type="molecule type" value="Genomic_DNA"/>
</dbReference>
<dbReference type="Gene3D" id="1.10.10.10">
    <property type="entry name" value="Winged helix-like DNA-binding domain superfamily/Winged helix DNA-binding domain"/>
    <property type="match status" value="1"/>
</dbReference>
<proteinExistence type="predicted"/>
<dbReference type="InterPro" id="IPR036388">
    <property type="entry name" value="WH-like_DNA-bd_sf"/>
</dbReference>